<dbReference type="EMBL" id="JBBMQS010000001">
    <property type="protein sequence ID" value="MEM5496175.1"/>
    <property type="molecule type" value="Genomic_DNA"/>
</dbReference>
<reference evidence="3 4" key="1">
    <citation type="submission" date="2024-03" db="EMBL/GenBank/DDBJ databases">
        <title>Community enrichment and isolation of bacterial strains for fucoidan degradation.</title>
        <authorList>
            <person name="Sichert A."/>
        </authorList>
    </citation>
    <scope>NUCLEOTIDE SEQUENCE [LARGE SCALE GENOMIC DNA]</scope>
    <source>
        <strain evidence="3 4">AS12</strain>
    </source>
</reference>
<dbReference type="Gene3D" id="3.90.1300.10">
    <property type="entry name" value="Amidase signature (AS) domain"/>
    <property type="match status" value="1"/>
</dbReference>
<dbReference type="InterPro" id="IPR000120">
    <property type="entry name" value="Amidase"/>
</dbReference>
<dbReference type="PANTHER" id="PTHR11895:SF7">
    <property type="entry name" value="GLUTAMYL-TRNA(GLN) AMIDOTRANSFERASE SUBUNIT A, MITOCHONDRIAL"/>
    <property type="match status" value="1"/>
</dbReference>
<evidence type="ECO:0000256" key="1">
    <source>
        <dbReference type="ARBA" id="ARBA00009199"/>
    </source>
</evidence>
<comment type="caution">
    <text evidence="3">The sequence shown here is derived from an EMBL/GenBank/DDBJ whole genome shotgun (WGS) entry which is preliminary data.</text>
</comment>
<dbReference type="PANTHER" id="PTHR11895">
    <property type="entry name" value="TRANSAMIDASE"/>
    <property type="match status" value="1"/>
</dbReference>
<proteinExistence type="inferred from homology"/>
<dbReference type="InterPro" id="IPR036928">
    <property type="entry name" value="AS_sf"/>
</dbReference>
<evidence type="ECO:0000259" key="2">
    <source>
        <dbReference type="Pfam" id="PF01425"/>
    </source>
</evidence>
<keyword evidence="4" id="KW-1185">Reference proteome</keyword>
<protein>
    <submittedName>
        <fullName evidence="3">Amidase</fullName>
    </submittedName>
</protein>
<dbReference type="Proteomes" id="UP001461163">
    <property type="component" value="Unassembled WGS sequence"/>
</dbReference>
<dbReference type="RefSeq" id="WP_342880703.1">
    <property type="nucleotide sequence ID" value="NZ_JBBMQS010000001.1"/>
</dbReference>
<accession>A0ABU9SRL1</accession>
<evidence type="ECO:0000313" key="3">
    <source>
        <dbReference type="EMBL" id="MEM5496175.1"/>
    </source>
</evidence>
<name>A0ABU9SRL1_9ALTE</name>
<feature type="domain" description="Amidase" evidence="2">
    <location>
        <begin position="31"/>
        <end position="428"/>
    </location>
</feature>
<comment type="similarity">
    <text evidence="1">Belongs to the amidase family.</text>
</comment>
<dbReference type="SUPFAM" id="SSF75304">
    <property type="entry name" value="Amidase signature (AS) enzymes"/>
    <property type="match status" value="1"/>
</dbReference>
<dbReference type="Pfam" id="PF01425">
    <property type="entry name" value="Amidase"/>
    <property type="match status" value="1"/>
</dbReference>
<organism evidence="3 4">
    <name type="scientific">Paraglaciecola mesophila</name>
    <dbReference type="NCBI Taxonomy" id="197222"/>
    <lineage>
        <taxon>Bacteria</taxon>
        <taxon>Pseudomonadati</taxon>
        <taxon>Pseudomonadota</taxon>
        <taxon>Gammaproteobacteria</taxon>
        <taxon>Alteromonadales</taxon>
        <taxon>Alteromonadaceae</taxon>
        <taxon>Paraglaciecola</taxon>
    </lineage>
</organism>
<dbReference type="InterPro" id="IPR023631">
    <property type="entry name" value="Amidase_dom"/>
</dbReference>
<evidence type="ECO:0000313" key="4">
    <source>
        <dbReference type="Proteomes" id="UP001461163"/>
    </source>
</evidence>
<sequence>MDIALLSQDVSTHIALIKDKQISAQELATEQYRLIERVNPSINAFISYAMPNFEQSTSFDKSLFQGICIGVKDNIDVQGFATTAGMATRVGRQAKQDAFVVSRLKQTGVQVTGKLNMHEGALGATNQNAHFGDCHNPHKHGYTPGGSSGGSAAAVASGMVGLSLGTDTMGSVRIPAAYCGIFGFKPSRGAVSNHGTVVCSRVMDNIGPLARSAKDLILALSVMKAFDDGCAASLDFTAFNRLSYTDNKVLLVPENLEKLGVAPGIVADFADNLTAFTDLGFSIQYFDFSQYDFGAARRAGLLLCEADMRIEHQDDWANNQHKFSEYMRGMLTYIEGKSPMDMMQSERVLDNAKVFARQLFKQGCAILMPTVLQRAFSFEESVPANQADLTSFANQAGLPAVSLPMLSDKALPAGMQIVGPLGSDNQLLQLAERWQEHTQFRYTLPSAD</sequence>
<gene>
    <name evidence="3" type="ORF">WNY77_02070</name>
</gene>